<comment type="caution">
    <text evidence="2">The sequence shown here is derived from an EMBL/GenBank/DDBJ whole genome shotgun (WGS) entry which is preliminary data.</text>
</comment>
<reference evidence="2" key="1">
    <citation type="submission" date="2020-09" db="EMBL/GenBank/DDBJ databases">
        <title>Novel species of Mucilaginibacter isolated from a glacier on the Tibetan Plateau.</title>
        <authorList>
            <person name="Liu Q."/>
            <person name="Xin Y.-H."/>
        </authorList>
    </citation>
    <scope>NUCLEOTIDE SEQUENCE</scope>
    <source>
        <strain evidence="2">ZB1P21</strain>
    </source>
</reference>
<sequence>MSSIEEKLWDYIDGFGTAEERQAVAKLIADDEAYGNKYRGLIKLNAEFAAIEVDEPSMAFTYKVMETIRTEHAQQPLKATVNRRIIWGIAAFFILTITALVIFAFGSADWHATANMKLPDSVSINKVPDLFTAPVVKGFLFFDVVLGLFLLDAYLRRKSVAKHP</sequence>
<proteinExistence type="predicted"/>
<organism evidence="2 3">
    <name type="scientific">Mucilaginibacter glaciei</name>
    <dbReference type="NCBI Taxonomy" id="2772109"/>
    <lineage>
        <taxon>Bacteria</taxon>
        <taxon>Pseudomonadati</taxon>
        <taxon>Bacteroidota</taxon>
        <taxon>Sphingobacteriia</taxon>
        <taxon>Sphingobacteriales</taxon>
        <taxon>Sphingobacteriaceae</taxon>
        <taxon>Mucilaginibacter</taxon>
    </lineage>
</organism>
<dbReference type="EMBL" id="JACWMX010000004">
    <property type="protein sequence ID" value="MBD1393648.1"/>
    <property type="molecule type" value="Genomic_DNA"/>
</dbReference>
<keyword evidence="3" id="KW-1185">Reference proteome</keyword>
<keyword evidence="1" id="KW-1133">Transmembrane helix</keyword>
<evidence type="ECO:0000256" key="1">
    <source>
        <dbReference type="SAM" id="Phobius"/>
    </source>
</evidence>
<dbReference type="Proteomes" id="UP000619078">
    <property type="component" value="Unassembled WGS sequence"/>
</dbReference>
<evidence type="ECO:0000313" key="3">
    <source>
        <dbReference type="Proteomes" id="UP000619078"/>
    </source>
</evidence>
<feature type="transmembrane region" description="Helical" evidence="1">
    <location>
        <begin position="135"/>
        <end position="155"/>
    </location>
</feature>
<dbReference type="AlphaFoldDB" id="A0A926NQR2"/>
<feature type="transmembrane region" description="Helical" evidence="1">
    <location>
        <begin position="85"/>
        <end position="108"/>
    </location>
</feature>
<dbReference type="RefSeq" id="WP_191163387.1">
    <property type="nucleotide sequence ID" value="NZ_JACWMX010000004.1"/>
</dbReference>
<gene>
    <name evidence="2" type="ORF">IDJ76_11125</name>
</gene>
<evidence type="ECO:0000313" key="2">
    <source>
        <dbReference type="EMBL" id="MBD1393648.1"/>
    </source>
</evidence>
<keyword evidence="1" id="KW-0472">Membrane</keyword>
<name>A0A926NQR2_9SPHI</name>
<keyword evidence="1" id="KW-0812">Transmembrane</keyword>
<accession>A0A926NQR2</accession>
<protein>
    <submittedName>
        <fullName evidence="2">Uncharacterized protein</fullName>
    </submittedName>
</protein>